<dbReference type="PANTHER" id="PTHR23028">
    <property type="entry name" value="ACETYLTRANSFERASE"/>
    <property type="match status" value="1"/>
</dbReference>
<protein>
    <submittedName>
        <fullName evidence="4">Peptidoglycan/LPS O-acetylase OafA/YrhL</fullName>
    </submittedName>
</protein>
<feature type="transmembrane region" description="Helical" evidence="2">
    <location>
        <begin position="172"/>
        <end position="195"/>
    </location>
</feature>
<dbReference type="EMBL" id="JAUSQM010000001">
    <property type="protein sequence ID" value="MDP9821758.1"/>
    <property type="molecule type" value="Genomic_DNA"/>
</dbReference>
<evidence type="ECO:0000313" key="4">
    <source>
        <dbReference type="EMBL" id="MDP9821758.1"/>
    </source>
</evidence>
<keyword evidence="2" id="KW-0812">Transmembrane</keyword>
<dbReference type="InterPro" id="IPR050879">
    <property type="entry name" value="Acyltransferase_3"/>
</dbReference>
<feature type="domain" description="Acyltransferase 3" evidence="3">
    <location>
        <begin position="8"/>
        <end position="336"/>
    </location>
</feature>
<comment type="caution">
    <text evidence="4">The sequence shown here is derived from an EMBL/GenBank/DDBJ whole genome shotgun (WGS) entry which is preliminary data.</text>
</comment>
<feature type="transmembrane region" description="Helical" evidence="2">
    <location>
        <begin position="322"/>
        <end position="342"/>
    </location>
</feature>
<evidence type="ECO:0000313" key="5">
    <source>
        <dbReference type="Proteomes" id="UP001240447"/>
    </source>
</evidence>
<feature type="transmembrane region" description="Helical" evidence="2">
    <location>
        <begin position="253"/>
        <end position="276"/>
    </location>
</feature>
<dbReference type="PANTHER" id="PTHR23028:SF53">
    <property type="entry name" value="ACYL_TRANSF_3 DOMAIN-CONTAINING PROTEIN"/>
    <property type="match status" value="1"/>
</dbReference>
<organism evidence="4 5">
    <name type="scientific">Nocardioides massiliensis</name>
    <dbReference type="NCBI Taxonomy" id="1325935"/>
    <lineage>
        <taxon>Bacteria</taxon>
        <taxon>Bacillati</taxon>
        <taxon>Actinomycetota</taxon>
        <taxon>Actinomycetes</taxon>
        <taxon>Propionibacteriales</taxon>
        <taxon>Nocardioidaceae</taxon>
        <taxon>Nocardioides</taxon>
    </lineage>
</organism>
<feature type="transmembrane region" description="Helical" evidence="2">
    <location>
        <begin position="7"/>
        <end position="27"/>
    </location>
</feature>
<feature type="transmembrane region" description="Helical" evidence="2">
    <location>
        <begin position="141"/>
        <end position="160"/>
    </location>
</feature>
<reference evidence="4 5" key="1">
    <citation type="submission" date="2023-07" db="EMBL/GenBank/DDBJ databases">
        <title>Sequencing the genomes of 1000 actinobacteria strains.</title>
        <authorList>
            <person name="Klenk H.-P."/>
        </authorList>
    </citation>
    <scope>NUCLEOTIDE SEQUENCE [LARGE SCALE GENOMIC DNA]</scope>
    <source>
        <strain evidence="4 5">GD13</strain>
    </source>
</reference>
<keyword evidence="2" id="KW-0472">Membrane</keyword>
<keyword evidence="5" id="KW-1185">Reference proteome</keyword>
<keyword evidence="2" id="KW-1133">Transmembrane helix</keyword>
<evidence type="ECO:0000259" key="3">
    <source>
        <dbReference type="Pfam" id="PF01757"/>
    </source>
</evidence>
<dbReference type="RefSeq" id="WP_306824988.1">
    <property type="nucleotide sequence ID" value="NZ_JAUSQM010000001.1"/>
</dbReference>
<dbReference type="Pfam" id="PF01757">
    <property type="entry name" value="Acyl_transf_3"/>
    <property type="match status" value="1"/>
</dbReference>
<dbReference type="Proteomes" id="UP001240447">
    <property type="component" value="Unassembled WGS sequence"/>
</dbReference>
<gene>
    <name evidence="4" type="ORF">J2S59_001567</name>
</gene>
<feature type="transmembrane region" description="Helical" evidence="2">
    <location>
        <begin position="33"/>
        <end position="57"/>
    </location>
</feature>
<sequence>MTHTGRFAYLDGLRAVAILAVLGVHWFSSYVPFFRGGVIGVDIFFVLSGFIITTVLWRSSSTASRRSQWWHFVRRRVVRLYPALVGLVAGSVLLYAAVPTSGLSPAQVAERGWLTLAQATSIWGPLQDNDLLAPTLNPFSHTWSLAVEWYFYLVWPLLLFTVKRHGWTARRAAQVSAGIGACCYLGSLALSPYWFYFGPSARFAELLAGCALALYLLSRPTDAGPMRMPPLATPIALVAIVLYVVLAPPNPEVHLALVGVPVAVAGTLVLICAGYSADGGAMHALLSHRVPTFIGRLSYSLYLWHMTPILALATVPGVPRPVLALLALTLVAALTLSSFYLLERPFLRARSDVLSPAPLFASSPGTAQVPQPRDVAHDPIPPVPAKEKPWSTPSP</sequence>
<feature type="region of interest" description="Disordered" evidence="1">
    <location>
        <begin position="362"/>
        <end position="395"/>
    </location>
</feature>
<feature type="transmembrane region" description="Helical" evidence="2">
    <location>
        <begin position="230"/>
        <end position="247"/>
    </location>
</feature>
<evidence type="ECO:0000256" key="1">
    <source>
        <dbReference type="SAM" id="MobiDB-lite"/>
    </source>
</evidence>
<evidence type="ECO:0000256" key="2">
    <source>
        <dbReference type="SAM" id="Phobius"/>
    </source>
</evidence>
<name>A0ABT9NMW3_9ACTN</name>
<feature type="transmembrane region" description="Helical" evidence="2">
    <location>
        <begin position="78"/>
        <end position="98"/>
    </location>
</feature>
<proteinExistence type="predicted"/>
<dbReference type="InterPro" id="IPR002656">
    <property type="entry name" value="Acyl_transf_3_dom"/>
</dbReference>
<accession>A0ABT9NMW3</accession>